<dbReference type="STRING" id="317619.GCA_000332315_00924"/>
<evidence type="ECO:0000313" key="4">
    <source>
        <dbReference type="EMBL" id="KKJ00186.1"/>
    </source>
</evidence>
<dbReference type="eggNOG" id="COG0494">
    <property type="taxonomic scope" value="Bacteria"/>
</dbReference>
<dbReference type="Gene3D" id="3.90.79.10">
    <property type="entry name" value="Nucleoside Triphosphate Pyrophosphohydrolase"/>
    <property type="match status" value="1"/>
</dbReference>
<organism evidence="4 5">
    <name type="scientific">Prochlorothrix hollandica PCC 9006 = CALU 1027</name>
    <dbReference type="NCBI Taxonomy" id="317619"/>
    <lineage>
        <taxon>Bacteria</taxon>
        <taxon>Bacillati</taxon>
        <taxon>Cyanobacteriota</taxon>
        <taxon>Cyanophyceae</taxon>
        <taxon>Prochlorotrichales</taxon>
        <taxon>Prochlorotrichaceae</taxon>
        <taxon>Prochlorothrix</taxon>
    </lineage>
</organism>
<proteinExistence type="predicted"/>
<keyword evidence="5" id="KW-1185">Reference proteome</keyword>
<dbReference type="AlphaFoldDB" id="A0A0M2PUJ7"/>
<dbReference type="PROSITE" id="PS51462">
    <property type="entry name" value="NUDIX"/>
    <property type="match status" value="1"/>
</dbReference>
<dbReference type="CDD" id="cd03424">
    <property type="entry name" value="NUDIX_ADPRase_Nudt5_UGPPase_Nudt14"/>
    <property type="match status" value="1"/>
</dbReference>
<dbReference type="GO" id="GO:0006753">
    <property type="term" value="P:nucleoside phosphate metabolic process"/>
    <property type="evidence" value="ECO:0007669"/>
    <property type="project" value="TreeGrafter"/>
</dbReference>
<dbReference type="OrthoDB" id="9806150at2"/>
<dbReference type="RefSeq" id="WP_017711534.1">
    <property type="nucleotide sequence ID" value="NZ_KB235933.1"/>
</dbReference>
<dbReference type="GO" id="GO:0016787">
    <property type="term" value="F:hydrolase activity"/>
    <property type="evidence" value="ECO:0007669"/>
    <property type="project" value="UniProtKB-KW"/>
</dbReference>
<protein>
    <submittedName>
        <fullName evidence="4">NUDIX hydrolase</fullName>
    </submittedName>
</protein>
<accession>A0A0M2PUJ7</accession>
<gene>
    <name evidence="4" type="ORF">PROH_10775</name>
</gene>
<dbReference type="PANTHER" id="PTHR11839">
    <property type="entry name" value="UDP/ADP-SUGAR PYROPHOSPHATASE"/>
    <property type="match status" value="1"/>
</dbReference>
<dbReference type="Proteomes" id="UP000034681">
    <property type="component" value="Unassembled WGS sequence"/>
</dbReference>
<dbReference type="SUPFAM" id="SSF55811">
    <property type="entry name" value="Nudix"/>
    <property type="match status" value="1"/>
</dbReference>
<name>A0A0M2PUJ7_PROHO</name>
<sequence>MSIIQPWQVLKSTLVFQHPWYNLRQDRVRLPQGSVLEDYFVSLRPEIALVVPITAAEEVVLVRQYRHGRGEVLLELPAGTFDPQQEDALGAAQRELREETGYGGDHWLPLGTLADNPVRDTNQLHLFLATAVTWQGEPTPDPSEEIEVVRYGIDRIIPALLQGEIRVAGSVAALFLALHHYWEVGRC</sequence>
<comment type="caution">
    <text evidence="4">The sequence shown here is derived from an EMBL/GenBank/DDBJ whole genome shotgun (WGS) entry which is preliminary data.</text>
</comment>
<comment type="cofactor">
    <cofactor evidence="1">
        <name>Mg(2+)</name>
        <dbReference type="ChEBI" id="CHEBI:18420"/>
    </cofactor>
</comment>
<evidence type="ECO:0000313" key="5">
    <source>
        <dbReference type="Proteomes" id="UP000034681"/>
    </source>
</evidence>
<keyword evidence="2 4" id="KW-0378">Hydrolase</keyword>
<dbReference type="InterPro" id="IPR000086">
    <property type="entry name" value="NUDIX_hydrolase_dom"/>
</dbReference>
<reference evidence="4" key="1">
    <citation type="submission" date="2012-04" db="EMBL/GenBank/DDBJ databases">
        <authorList>
            <person name="Borisov I.G."/>
            <person name="Ivanikova N.V."/>
            <person name="Pinevich A.V."/>
        </authorList>
    </citation>
    <scope>NUCLEOTIDE SEQUENCE</scope>
    <source>
        <strain evidence="4">CALU 1027</strain>
    </source>
</reference>
<evidence type="ECO:0000256" key="1">
    <source>
        <dbReference type="ARBA" id="ARBA00001946"/>
    </source>
</evidence>
<dbReference type="GO" id="GO:0019693">
    <property type="term" value="P:ribose phosphate metabolic process"/>
    <property type="evidence" value="ECO:0007669"/>
    <property type="project" value="TreeGrafter"/>
</dbReference>
<dbReference type="Pfam" id="PF00293">
    <property type="entry name" value="NUDIX"/>
    <property type="match status" value="1"/>
</dbReference>
<dbReference type="EMBL" id="AJTX02000004">
    <property type="protein sequence ID" value="KKJ00186.1"/>
    <property type="molecule type" value="Genomic_DNA"/>
</dbReference>
<evidence type="ECO:0000259" key="3">
    <source>
        <dbReference type="PROSITE" id="PS51462"/>
    </source>
</evidence>
<evidence type="ECO:0000256" key="2">
    <source>
        <dbReference type="ARBA" id="ARBA00022801"/>
    </source>
</evidence>
<feature type="domain" description="Nudix hydrolase" evidence="3">
    <location>
        <begin position="42"/>
        <end position="173"/>
    </location>
</feature>
<dbReference type="PANTHER" id="PTHR11839:SF18">
    <property type="entry name" value="NUDIX HYDROLASE DOMAIN-CONTAINING PROTEIN"/>
    <property type="match status" value="1"/>
</dbReference>
<dbReference type="InterPro" id="IPR015797">
    <property type="entry name" value="NUDIX_hydrolase-like_dom_sf"/>
</dbReference>